<organism evidence="6 7">
    <name type="scientific">Desulfoscipio geothermicus DSM 3669</name>
    <dbReference type="NCBI Taxonomy" id="1121426"/>
    <lineage>
        <taxon>Bacteria</taxon>
        <taxon>Bacillati</taxon>
        <taxon>Bacillota</taxon>
        <taxon>Clostridia</taxon>
        <taxon>Eubacteriales</taxon>
        <taxon>Desulfallaceae</taxon>
        <taxon>Desulfoscipio</taxon>
    </lineage>
</organism>
<evidence type="ECO:0000313" key="6">
    <source>
        <dbReference type="EMBL" id="SFR14746.1"/>
    </source>
</evidence>
<accession>A0A1I6EAI5</accession>
<feature type="domain" description="PASTA" evidence="5">
    <location>
        <begin position="644"/>
        <end position="703"/>
    </location>
</feature>
<dbReference type="GO" id="GO:0008658">
    <property type="term" value="F:penicillin binding"/>
    <property type="evidence" value="ECO:0007669"/>
    <property type="project" value="InterPro"/>
</dbReference>
<gene>
    <name evidence="6" type="ORF">SAMN05660706_13312</name>
</gene>
<dbReference type="STRING" id="39060.SAMN05660706_13312"/>
<reference evidence="7" key="1">
    <citation type="submission" date="2016-10" db="EMBL/GenBank/DDBJ databases">
        <authorList>
            <person name="Varghese N."/>
            <person name="Submissions S."/>
        </authorList>
    </citation>
    <scope>NUCLEOTIDE SEQUENCE [LARGE SCALE GENOMIC DNA]</scope>
    <source>
        <strain evidence="7">DSM 3669</strain>
    </source>
</reference>
<dbReference type="Gene3D" id="3.30.450.330">
    <property type="match status" value="1"/>
</dbReference>
<dbReference type="InterPro" id="IPR005543">
    <property type="entry name" value="PASTA_dom"/>
</dbReference>
<dbReference type="SUPFAM" id="SSF56519">
    <property type="entry name" value="Penicillin binding protein dimerisation domain"/>
    <property type="match status" value="1"/>
</dbReference>
<dbReference type="PANTHER" id="PTHR30627">
    <property type="entry name" value="PEPTIDOGLYCAN D,D-TRANSPEPTIDASE"/>
    <property type="match status" value="1"/>
</dbReference>
<comment type="subcellular location">
    <subcellularLocation>
        <location evidence="1">Membrane</location>
    </subcellularLocation>
</comment>
<dbReference type="SUPFAM" id="SSF54184">
    <property type="entry name" value="Penicillin-binding protein 2x (pbp-2x), c-terminal domain"/>
    <property type="match status" value="2"/>
</dbReference>
<dbReference type="OrthoDB" id="9804124at2"/>
<keyword evidence="7" id="KW-1185">Reference proteome</keyword>
<dbReference type="Pfam" id="PF03717">
    <property type="entry name" value="PBP_dimer"/>
    <property type="match status" value="1"/>
</dbReference>
<dbReference type="InterPro" id="IPR001460">
    <property type="entry name" value="PCN-bd_Tpept"/>
</dbReference>
<dbReference type="Proteomes" id="UP000199584">
    <property type="component" value="Unassembled WGS sequence"/>
</dbReference>
<dbReference type="NCBIfam" id="TIGR02214">
    <property type="entry name" value="spoVD_pbp"/>
    <property type="match status" value="1"/>
</dbReference>
<dbReference type="Pfam" id="PF00905">
    <property type="entry name" value="Transpeptidase"/>
    <property type="match status" value="1"/>
</dbReference>
<dbReference type="RefSeq" id="WP_092486692.1">
    <property type="nucleotide sequence ID" value="NZ_FOYM01000033.1"/>
</dbReference>
<dbReference type="CDD" id="cd06576">
    <property type="entry name" value="PASTA_Pbp2x-like_1"/>
    <property type="match status" value="1"/>
</dbReference>
<dbReference type="PANTHER" id="PTHR30627:SF1">
    <property type="entry name" value="PEPTIDOGLYCAN D,D-TRANSPEPTIDASE FTSI"/>
    <property type="match status" value="1"/>
</dbReference>
<evidence type="ECO:0000259" key="5">
    <source>
        <dbReference type="PROSITE" id="PS51178"/>
    </source>
</evidence>
<dbReference type="EMBL" id="FOYM01000033">
    <property type="protein sequence ID" value="SFR14746.1"/>
    <property type="molecule type" value="Genomic_DNA"/>
</dbReference>
<feature type="region of interest" description="Disordered" evidence="4">
    <location>
        <begin position="697"/>
        <end position="733"/>
    </location>
</feature>
<feature type="domain" description="PASTA" evidence="5">
    <location>
        <begin position="579"/>
        <end position="638"/>
    </location>
</feature>
<dbReference type="Gene3D" id="3.40.710.10">
    <property type="entry name" value="DD-peptidase/beta-lactamase superfamily"/>
    <property type="match status" value="1"/>
</dbReference>
<dbReference type="Gene3D" id="1.10.150.770">
    <property type="match status" value="1"/>
</dbReference>
<comment type="similarity">
    <text evidence="2">Belongs to the transpeptidase family.</text>
</comment>
<dbReference type="InterPro" id="IPR050515">
    <property type="entry name" value="Beta-lactam/transpept"/>
</dbReference>
<dbReference type="AlphaFoldDB" id="A0A1I6EAI5"/>
<dbReference type="PROSITE" id="PS51178">
    <property type="entry name" value="PASTA"/>
    <property type="match status" value="2"/>
</dbReference>
<dbReference type="InterPro" id="IPR011927">
    <property type="entry name" value="SpoVD_pbp"/>
</dbReference>
<dbReference type="Pfam" id="PF03793">
    <property type="entry name" value="PASTA"/>
    <property type="match status" value="2"/>
</dbReference>
<dbReference type="Gene3D" id="3.30.10.20">
    <property type="match status" value="2"/>
</dbReference>
<dbReference type="InterPro" id="IPR036138">
    <property type="entry name" value="PBP_dimer_sf"/>
</dbReference>
<evidence type="ECO:0000313" key="7">
    <source>
        <dbReference type="Proteomes" id="UP000199584"/>
    </source>
</evidence>
<name>A0A1I6EAI5_9FIRM</name>
<proteinExistence type="inferred from homology"/>
<keyword evidence="3" id="KW-0472">Membrane</keyword>
<evidence type="ECO:0000256" key="3">
    <source>
        <dbReference type="ARBA" id="ARBA00023136"/>
    </source>
</evidence>
<dbReference type="GO" id="GO:0005886">
    <property type="term" value="C:plasma membrane"/>
    <property type="evidence" value="ECO:0007669"/>
    <property type="project" value="TreeGrafter"/>
</dbReference>
<sequence>MYGTNMTVRRRLTLVFLLGSLLFVCLMGRLAWVQFVEGGELQKKALERRMRDIPVEAKRGSLYDRNGKELVTSISVDSIYVTPGHVKEPRETAEKLAPILGMDVDKLYERLTKKSSFEWIKRKVDNDIAKQVRKLDLPGIGFVEESKRYYLHPSLAAHVLGFTGIDNQGLIGIEKSYDDDLRGQPGRIVIEYDAAGRQIPEALHDYIPPKPGYDLVLTLDETVQYFVERELDKVVEQYHPKFALAILMEPETGGILAMGSRPTFNPNNWTKEPRGVWDKNPAIWYNYEPGSTFKIITAASALEEGTVRPDDRFYDPGYISVADRRIRCWKAGGHGSQSFTEVVQNSCNPGFIEVGLDLGKDNFYKYIKAFGFGEYTGIKLPGEAKGIVIPQKSATNLNLATISIGQSIAVTPIQLLTAAAAVANDGMLMKPQLVREKRYNGKVVERIKPEEVRQVISPETARQLRGLLENVVANGTGRNAFVEGYRVGGKTGTAQVVGESGGYVSGRYVASFVGMAPVDDPKIVGLIVIAEPQGGIYYGGLVAAPVFGAIARDTLRYLGLPETPGLEKPKKPYEIEMPKVEVTVPNVVNYPVDEAIKSIKAKGLQCQTSGEGNMVYEQTPKAGARVKSGTTVILELQPATQEENGGQVTVPNLQGLTIKEAGNLLEEIGLRLVPEGSGLAVEQSVKPGTRVKAGTAVKIKFAPPGQGTDGGQNSGGTERDGPQQDELLNPYVH</sequence>
<dbReference type="SUPFAM" id="SSF56601">
    <property type="entry name" value="beta-lactamase/transpeptidase-like"/>
    <property type="match status" value="1"/>
</dbReference>
<dbReference type="InterPro" id="IPR005311">
    <property type="entry name" value="PBP_dimer"/>
</dbReference>
<protein>
    <submittedName>
        <fullName evidence="6">Stage V sporulation protein D (Sporulation-specific penicillin-binding protein)</fullName>
    </submittedName>
</protein>
<evidence type="ECO:0000256" key="4">
    <source>
        <dbReference type="SAM" id="MobiDB-lite"/>
    </source>
</evidence>
<evidence type="ECO:0000256" key="2">
    <source>
        <dbReference type="ARBA" id="ARBA00007171"/>
    </source>
</evidence>
<dbReference type="CDD" id="cd06575">
    <property type="entry name" value="PASTA_Pbp2x-like_2"/>
    <property type="match status" value="1"/>
</dbReference>
<evidence type="ECO:0000256" key="1">
    <source>
        <dbReference type="ARBA" id="ARBA00004370"/>
    </source>
</evidence>
<dbReference type="GO" id="GO:0071555">
    <property type="term" value="P:cell wall organization"/>
    <property type="evidence" value="ECO:0007669"/>
    <property type="project" value="TreeGrafter"/>
</dbReference>
<dbReference type="InterPro" id="IPR012338">
    <property type="entry name" value="Beta-lactam/transpept-like"/>
</dbReference>
<dbReference type="SMART" id="SM00740">
    <property type="entry name" value="PASTA"/>
    <property type="match status" value="2"/>
</dbReference>
<dbReference type="Gene3D" id="3.90.1310.10">
    <property type="entry name" value="Penicillin-binding protein 2a (Domain 2)"/>
    <property type="match status" value="1"/>
</dbReference>